<dbReference type="SUPFAM" id="SSF52768">
    <property type="entry name" value="Arginase/deacetylase"/>
    <property type="match status" value="1"/>
</dbReference>
<dbReference type="EMBL" id="FRYK01000001">
    <property type="protein sequence ID" value="SHO72340.1"/>
    <property type="molecule type" value="Genomic_DNA"/>
</dbReference>
<comment type="similarity">
    <text evidence="1">Belongs to the histone deacetylase family.</text>
</comment>
<dbReference type="GO" id="GO:0004407">
    <property type="term" value="F:histone deacetylase activity"/>
    <property type="evidence" value="ECO:0007669"/>
    <property type="project" value="InterPro"/>
</dbReference>
<gene>
    <name evidence="4" type="ORF">SAMN05443547_0671</name>
</gene>
<evidence type="ECO:0000259" key="3">
    <source>
        <dbReference type="Pfam" id="PF00850"/>
    </source>
</evidence>
<dbReference type="OrthoDB" id="9808367at2"/>
<evidence type="ECO:0000313" key="5">
    <source>
        <dbReference type="Proteomes" id="UP000184611"/>
    </source>
</evidence>
<dbReference type="InterPro" id="IPR000286">
    <property type="entry name" value="HDACs"/>
</dbReference>
<sequence length="300" mass="33767">MLPIAFHPIFKHPLPEGHRFPMLKYELLPQQLIHEGIAQKSDFFEPEIIPIETVLRVHTKQYVSDLMDLTLDPKAARKIGFPLSKELVERELRIAQGTIIGAEKAFETKVAFNIAGGTHHAYSNRGEAFCLLNDQAISAQYLLDNKLAKKALIIDLDVHQGNGTAEIFQKNDNVFTFSTHGKTNYPFKKETSDLDIAFDDNTSDDEFLKTISTIVPNLIEQQKPDFIFYLAGVDILASDKLGKLGCTIEGCKKRDEIVFQNCERYEIPLQVSMGGGYSPEIKTIIDAHANTYRVAKDILL</sequence>
<dbReference type="Gene3D" id="3.40.800.20">
    <property type="entry name" value="Histone deacetylase domain"/>
    <property type="match status" value="1"/>
</dbReference>
<dbReference type="InterPro" id="IPR023696">
    <property type="entry name" value="Ureohydrolase_dom_sf"/>
</dbReference>
<reference evidence="5" key="1">
    <citation type="submission" date="2016-12" db="EMBL/GenBank/DDBJ databases">
        <authorList>
            <person name="Varghese N."/>
            <person name="Submissions S."/>
        </authorList>
    </citation>
    <scope>NUCLEOTIDE SEQUENCE [LARGE SCALE GENOMIC DNA]</scope>
    <source>
        <strain evidence="5">DSM 18830</strain>
    </source>
</reference>
<evidence type="ECO:0000256" key="2">
    <source>
        <dbReference type="ARBA" id="ARBA00022801"/>
    </source>
</evidence>
<dbReference type="GO" id="GO:0040029">
    <property type="term" value="P:epigenetic regulation of gene expression"/>
    <property type="evidence" value="ECO:0007669"/>
    <property type="project" value="TreeGrafter"/>
</dbReference>
<dbReference type="AlphaFoldDB" id="A0A1M7ZU78"/>
<dbReference type="PRINTS" id="PR01270">
    <property type="entry name" value="HDASUPER"/>
</dbReference>
<name>A0A1M7ZU78_9FLAO</name>
<dbReference type="PANTHER" id="PTHR10625">
    <property type="entry name" value="HISTONE DEACETYLASE HDAC1-RELATED"/>
    <property type="match status" value="1"/>
</dbReference>
<dbReference type="InterPro" id="IPR037138">
    <property type="entry name" value="His_deacetylse_dom_sf"/>
</dbReference>
<dbReference type="CDD" id="cd09993">
    <property type="entry name" value="HDAC_classIV"/>
    <property type="match status" value="1"/>
</dbReference>
<organism evidence="4 5">
    <name type="scientific">Flavobacterium cucumis</name>
    <dbReference type="NCBI Taxonomy" id="416016"/>
    <lineage>
        <taxon>Bacteria</taxon>
        <taxon>Pseudomonadati</taxon>
        <taxon>Bacteroidota</taxon>
        <taxon>Flavobacteriia</taxon>
        <taxon>Flavobacteriales</taxon>
        <taxon>Flavobacteriaceae</taxon>
        <taxon>Flavobacterium</taxon>
    </lineage>
</organism>
<dbReference type="STRING" id="416016.SAMN05443547_0671"/>
<proteinExistence type="inferred from homology"/>
<dbReference type="GO" id="GO:0016787">
    <property type="term" value="F:hydrolase activity"/>
    <property type="evidence" value="ECO:0007669"/>
    <property type="project" value="UniProtKB-KW"/>
</dbReference>
<keyword evidence="2" id="KW-0378">Hydrolase</keyword>
<feature type="domain" description="Histone deacetylase" evidence="3">
    <location>
        <begin position="23"/>
        <end position="282"/>
    </location>
</feature>
<dbReference type="InterPro" id="IPR023801">
    <property type="entry name" value="His_deacetylse_dom"/>
</dbReference>
<dbReference type="Pfam" id="PF00850">
    <property type="entry name" value="Hist_deacetyl"/>
    <property type="match status" value="1"/>
</dbReference>
<accession>A0A1M7ZU78</accession>
<dbReference type="RefSeq" id="WP_073581370.1">
    <property type="nucleotide sequence ID" value="NZ_CBCSEA010000001.1"/>
</dbReference>
<keyword evidence="5" id="KW-1185">Reference proteome</keyword>
<protein>
    <submittedName>
        <fullName evidence="4">Acetoin utilization deacetylase AcuC</fullName>
    </submittedName>
</protein>
<evidence type="ECO:0000313" key="4">
    <source>
        <dbReference type="EMBL" id="SHO72340.1"/>
    </source>
</evidence>
<dbReference type="PANTHER" id="PTHR10625:SF19">
    <property type="entry name" value="HISTONE DEACETYLASE 12"/>
    <property type="match status" value="1"/>
</dbReference>
<dbReference type="Proteomes" id="UP000184611">
    <property type="component" value="Unassembled WGS sequence"/>
</dbReference>
<dbReference type="InterPro" id="IPR044150">
    <property type="entry name" value="HDAC_classIV"/>
</dbReference>
<evidence type="ECO:0000256" key="1">
    <source>
        <dbReference type="ARBA" id="ARBA00005947"/>
    </source>
</evidence>